<dbReference type="InterPro" id="IPR000209">
    <property type="entry name" value="Peptidase_S8/S53_dom"/>
</dbReference>
<evidence type="ECO:0000313" key="15">
    <source>
        <dbReference type="Proteomes" id="UP001189122"/>
    </source>
</evidence>
<dbReference type="EMBL" id="LR743594">
    <property type="protein sequence ID" value="CAA2623869.1"/>
    <property type="molecule type" value="Genomic_DNA"/>
</dbReference>
<dbReference type="PROSITE" id="PS51892">
    <property type="entry name" value="SUBTILASE"/>
    <property type="match status" value="1"/>
</dbReference>
<dbReference type="InterPro" id="IPR046450">
    <property type="entry name" value="PA_dom_sf"/>
</dbReference>
<feature type="domain" description="Subtilisin-like protease fibronectin type-III" evidence="13">
    <location>
        <begin position="643"/>
        <end position="720"/>
    </location>
</feature>
<name>A0A7I8IZS8_SPIIN</name>
<reference evidence="14 15" key="1">
    <citation type="submission" date="2019-12" db="EMBL/GenBank/DDBJ databases">
        <authorList>
            <person name="Scholz U."/>
            <person name="Mascher M."/>
            <person name="Fiebig A."/>
        </authorList>
    </citation>
    <scope>NUCLEOTIDE SEQUENCE</scope>
</reference>
<dbReference type="SUPFAM" id="SSF52025">
    <property type="entry name" value="PA domain"/>
    <property type="match status" value="1"/>
</dbReference>
<dbReference type="InterPro" id="IPR036852">
    <property type="entry name" value="Peptidase_S8/S53_dom_sf"/>
</dbReference>
<dbReference type="InterPro" id="IPR010259">
    <property type="entry name" value="S8pro/Inhibitor_I9"/>
</dbReference>
<dbReference type="Pfam" id="PF05922">
    <property type="entry name" value="Inhibitor_I9"/>
    <property type="match status" value="1"/>
</dbReference>
<evidence type="ECO:0000256" key="6">
    <source>
        <dbReference type="ARBA" id="ARBA00023180"/>
    </source>
</evidence>
<gene>
    <name evidence="14" type="ORF">SI7747_07009773</name>
</gene>
<dbReference type="InterPro" id="IPR045051">
    <property type="entry name" value="SBT"/>
</dbReference>
<protein>
    <submittedName>
        <fullName evidence="14">Uncharacterized protein</fullName>
    </submittedName>
</protein>
<feature type="domain" description="PA" evidence="11">
    <location>
        <begin position="380"/>
        <end position="442"/>
    </location>
</feature>
<keyword evidence="3" id="KW-0732">Signal</keyword>
<proteinExistence type="inferred from homology"/>
<dbReference type="EMBL" id="CACRZD030000007">
    <property type="protein sequence ID" value="CAA6663388.1"/>
    <property type="molecule type" value="Genomic_DNA"/>
</dbReference>
<feature type="region of interest" description="Disordered" evidence="9">
    <location>
        <begin position="179"/>
        <end position="229"/>
    </location>
</feature>
<dbReference type="PANTHER" id="PTHR10795">
    <property type="entry name" value="PROPROTEIN CONVERTASE SUBTILISIN/KEXIN"/>
    <property type="match status" value="1"/>
</dbReference>
<evidence type="ECO:0000256" key="4">
    <source>
        <dbReference type="ARBA" id="ARBA00022801"/>
    </source>
</evidence>
<dbReference type="InterPro" id="IPR037045">
    <property type="entry name" value="S8pro/Inhibitor_I9_sf"/>
</dbReference>
<feature type="active site" description="Charge relay system" evidence="7 8">
    <location>
        <position position="225"/>
    </location>
</feature>
<accession>A0A7I8IZS8</accession>
<evidence type="ECO:0000313" key="14">
    <source>
        <dbReference type="EMBL" id="CAA2623869.1"/>
    </source>
</evidence>
<dbReference type="Pfam" id="PF00082">
    <property type="entry name" value="Peptidase_S8"/>
    <property type="match status" value="1"/>
</dbReference>
<dbReference type="Gene3D" id="3.30.70.80">
    <property type="entry name" value="Peptidase S8 propeptide/proteinase inhibitor I9"/>
    <property type="match status" value="1"/>
</dbReference>
<evidence type="ECO:0000256" key="1">
    <source>
        <dbReference type="ARBA" id="ARBA00011073"/>
    </source>
</evidence>
<evidence type="ECO:0000259" key="10">
    <source>
        <dbReference type="Pfam" id="PF00082"/>
    </source>
</evidence>
<feature type="active site" description="Charge relay system" evidence="7 8">
    <location>
        <position position="171"/>
    </location>
</feature>
<dbReference type="InterPro" id="IPR015500">
    <property type="entry name" value="Peptidase_S8_subtilisin-rel"/>
</dbReference>
<dbReference type="AlphaFoldDB" id="A0A7I8IZS8"/>
<keyword evidence="15" id="KW-1185">Reference proteome</keyword>
<dbReference type="CDD" id="cd02120">
    <property type="entry name" value="PA_subtilisin_like"/>
    <property type="match status" value="1"/>
</dbReference>
<dbReference type="Gene3D" id="3.40.50.200">
    <property type="entry name" value="Peptidase S8/S53 domain"/>
    <property type="match status" value="3"/>
</dbReference>
<feature type="active site" description="Charge relay system" evidence="7 8">
    <location>
        <position position="529"/>
    </location>
</feature>
<evidence type="ECO:0000259" key="11">
    <source>
        <dbReference type="Pfam" id="PF02225"/>
    </source>
</evidence>
<dbReference type="InterPro" id="IPR003137">
    <property type="entry name" value="PA_domain"/>
</dbReference>
<feature type="domain" description="Inhibitor I9" evidence="12">
    <location>
        <begin position="79"/>
        <end position="137"/>
    </location>
</feature>
<dbReference type="SUPFAM" id="SSF52743">
    <property type="entry name" value="Subtilisin-like"/>
    <property type="match status" value="1"/>
</dbReference>
<dbReference type="Pfam" id="PF02225">
    <property type="entry name" value="PA"/>
    <property type="match status" value="1"/>
</dbReference>
<evidence type="ECO:0000256" key="8">
    <source>
        <dbReference type="PROSITE-ProRule" id="PRU01240"/>
    </source>
</evidence>
<dbReference type="Gene3D" id="3.50.30.30">
    <property type="match status" value="1"/>
</dbReference>
<sequence>MVEPPSSSLFLLTPLRSSRRHASSLSKVCLLLPRTVHSLPLLQLLRQWRGRGDGGLQTYVVLVEPPEPIVLRALRIGGWYESFLSKATAAAVSGGSRMVHSYSDLIGGFAARLSAAELKAVQGTEEFIAAIPNRILQPQTTHSPGFLGLNLAGGLWSNAPSGDGVIIGMVDTGADVGHPSFSGEGMPPPPDKWRESAKSTRPVATTSSSGTGGGRLGARDPHRQHGRGAPVMDVNVLGYGNGTAVGMAPRAHLALYKVCSASGCSIADIVKAMDTAVEDGVDILSISLGGALCLSTTTVSQWRRTGRPRGGARHLRRRQLRALPRISHQRGPWVTTVAASTMDRSLRTTVRLGEGRSSTANPLPAHRRPRRRASLGLLSGVDIKGKVVVCDRVGPIGRTAKALVVQEGGGVGMILANELPDDYSTVADVYSIPAANLAYYDASKVRAYADYSHNATVSFFVKGTLIGTSPSPAVASFSSRGPSHASPGILKPDITGPGVNIIAAWPFKVSTGAAASSSKFNFNVMSGTSMSTPHLTGIAALVRSAHPSWSPAAVKSAIMTTADAVDRSGEGIRDEKLQPASLFATGAGHVNPSRATDPGLVYDIQADDYIPYLCSLGYPDRKMGAIVGRRIRCSDWKHGGGANLNYPSFSVSLHSGNGTMMTWRTATNVEKPAGVAVAVSPETLRFSEVNEKVSFTVTFSSTGGAAGHFAEGHLMWVSRNAS</sequence>
<comment type="similarity">
    <text evidence="1 8">Belongs to the peptidase S8 family.</text>
</comment>
<dbReference type="Proteomes" id="UP001189122">
    <property type="component" value="Unassembled WGS sequence"/>
</dbReference>
<dbReference type="GO" id="GO:0006508">
    <property type="term" value="P:proteolysis"/>
    <property type="evidence" value="ECO:0007669"/>
    <property type="project" value="UniProtKB-KW"/>
</dbReference>
<keyword evidence="5 8" id="KW-0720">Serine protease</keyword>
<dbReference type="Pfam" id="PF17766">
    <property type="entry name" value="fn3_6"/>
    <property type="match status" value="1"/>
</dbReference>
<evidence type="ECO:0000259" key="12">
    <source>
        <dbReference type="Pfam" id="PF05922"/>
    </source>
</evidence>
<evidence type="ECO:0000259" key="13">
    <source>
        <dbReference type="Pfam" id="PF17766"/>
    </source>
</evidence>
<evidence type="ECO:0000256" key="3">
    <source>
        <dbReference type="ARBA" id="ARBA00022729"/>
    </source>
</evidence>
<evidence type="ECO:0000256" key="5">
    <source>
        <dbReference type="ARBA" id="ARBA00022825"/>
    </source>
</evidence>
<organism evidence="14">
    <name type="scientific">Spirodela intermedia</name>
    <name type="common">Intermediate duckweed</name>
    <dbReference type="NCBI Taxonomy" id="51605"/>
    <lineage>
        <taxon>Eukaryota</taxon>
        <taxon>Viridiplantae</taxon>
        <taxon>Streptophyta</taxon>
        <taxon>Embryophyta</taxon>
        <taxon>Tracheophyta</taxon>
        <taxon>Spermatophyta</taxon>
        <taxon>Magnoliopsida</taxon>
        <taxon>Liliopsida</taxon>
        <taxon>Araceae</taxon>
        <taxon>Lemnoideae</taxon>
        <taxon>Spirodela</taxon>
    </lineage>
</organism>
<dbReference type="Gene3D" id="2.60.40.2310">
    <property type="match status" value="1"/>
</dbReference>
<keyword evidence="2 8" id="KW-0645">Protease</keyword>
<dbReference type="PRINTS" id="PR00723">
    <property type="entry name" value="SUBTILISIN"/>
</dbReference>
<evidence type="ECO:0000256" key="2">
    <source>
        <dbReference type="ARBA" id="ARBA00022670"/>
    </source>
</evidence>
<keyword evidence="4 8" id="KW-0378">Hydrolase</keyword>
<dbReference type="GO" id="GO:0004252">
    <property type="term" value="F:serine-type endopeptidase activity"/>
    <property type="evidence" value="ECO:0007669"/>
    <property type="project" value="UniProtKB-UniRule"/>
</dbReference>
<keyword evidence="6" id="KW-0325">Glycoprotein</keyword>
<feature type="domain" description="Peptidase S8/S53" evidence="10">
    <location>
        <begin position="162"/>
        <end position="574"/>
    </location>
</feature>
<dbReference type="InterPro" id="IPR041469">
    <property type="entry name" value="Subtilisin-like_FN3"/>
</dbReference>
<evidence type="ECO:0000256" key="7">
    <source>
        <dbReference type="PIRSR" id="PIRSR615500-1"/>
    </source>
</evidence>
<evidence type="ECO:0000256" key="9">
    <source>
        <dbReference type="SAM" id="MobiDB-lite"/>
    </source>
</evidence>